<feature type="region of interest" description="Disordered" evidence="1">
    <location>
        <begin position="42"/>
        <end position="62"/>
    </location>
</feature>
<dbReference type="Proteomes" id="UP001500221">
    <property type="component" value="Unassembled WGS sequence"/>
</dbReference>
<proteinExistence type="predicted"/>
<dbReference type="EMBL" id="BAABKG010000006">
    <property type="protein sequence ID" value="GAA5155732.1"/>
    <property type="molecule type" value="Genomic_DNA"/>
</dbReference>
<protein>
    <recommendedName>
        <fullName evidence="4">Lipoprotein</fullName>
    </recommendedName>
</protein>
<organism evidence="2 3">
    <name type="scientific">Nocardioides marinquilinus</name>
    <dbReference type="NCBI Taxonomy" id="1210400"/>
    <lineage>
        <taxon>Bacteria</taxon>
        <taxon>Bacillati</taxon>
        <taxon>Actinomycetota</taxon>
        <taxon>Actinomycetes</taxon>
        <taxon>Propionibacteriales</taxon>
        <taxon>Nocardioidaceae</taxon>
        <taxon>Nocardioides</taxon>
    </lineage>
</organism>
<gene>
    <name evidence="2" type="ORF">GCM10023340_41790</name>
</gene>
<evidence type="ECO:0008006" key="4">
    <source>
        <dbReference type="Google" id="ProtNLM"/>
    </source>
</evidence>
<sequence length="175" mass="17420">MTPAGARRGGAAPSSVAGVRALVRALVATLVCVLALGACSSGGSDDDPDDGGSADVGAATTSSAAPAPEDLAAALAEVCVEVTAGIDAFNYGDLDETVARFEAAVPLAEAAAEEAPSAETEAMLEAVRYYADLPADDYLEASASSPEFLRHKNTTLTLCNYQGPPADGPSSGVEA</sequence>
<evidence type="ECO:0000313" key="2">
    <source>
        <dbReference type="EMBL" id="GAA5155732.1"/>
    </source>
</evidence>
<evidence type="ECO:0000256" key="1">
    <source>
        <dbReference type="SAM" id="MobiDB-lite"/>
    </source>
</evidence>
<feature type="compositionally biased region" description="Low complexity" evidence="1">
    <location>
        <begin position="53"/>
        <end position="62"/>
    </location>
</feature>
<accession>A0ABP9Q1Z0</accession>
<evidence type="ECO:0000313" key="3">
    <source>
        <dbReference type="Proteomes" id="UP001500221"/>
    </source>
</evidence>
<name>A0ABP9Q1Z0_9ACTN</name>
<keyword evidence="3" id="KW-1185">Reference proteome</keyword>
<comment type="caution">
    <text evidence="2">The sequence shown here is derived from an EMBL/GenBank/DDBJ whole genome shotgun (WGS) entry which is preliminary data.</text>
</comment>
<reference evidence="3" key="1">
    <citation type="journal article" date="2019" name="Int. J. Syst. Evol. Microbiol.">
        <title>The Global Catalogue of Microorganisms (GCM) 10K type strain sequencing project: providing services to taxonomists for standard genome sequencing and annotation.</title>
        <authorList>
            <consortium name="The Broad Institute Genomics Platform"/>
            <consortium name="The Broad Institute Genome Sequencing Center for Infectious Disease"/>
            <person name="Wu L."/>
            <person name="Ma J."/>
        </authorList>
    </citation>
    <scope>NUCLEOTIDE SEQUENCE [LARGE SCALE GENOMIC DNA]</scope>
    <source>
        <strain evidence="3">JCM 18459</strain>
    </source>
</reference>